<dbReference type="AlphaFoldDB" id="A0A9W3ZWN0"/>
<sequence length="48" mass="5513">MWETTENTCPECGGLINARLDGDLYIECEMLACTYERVIDIQEVIDNE</sequence>
<gene>
    <name evidence="1" type="ORF">KNN_04056</name>
</gene>
<evidence type="ECO:0000313" key="1">
    <source>
        <dbReference type="EMBL" id="BAR84900.1"/>
    </source>
</evidence>
<evidence type="ECO:0000313" key="2">
    <source>
        <dbReference type="Proteomes" id="UP000055316"/>
    </source>
</evidence>
<reference evidence="1 2" key="1">
    <citation type="submission" date="2015-05" db="EMBL/GenBank/DDBJ databases">
        <title>Whole genome sequence of Bacillus thuringiensis serovar tolworthi Pasteur Institute Standard strain.</title>
        <authorList>
            <person name="Kanda K."/>
            <person name="Nakashima K."/>
            <person name="Nagano Y."/>
        </authorList>
    </citation>
    <scope>NUCLEOTIDE SEQUENCE [LARGE SCALE GENOMIC DNA]</scope>
    <source>
        <strain evidence="1 2">Pasteur Institute Standard strain</strain>
    </source>
</reference>
<protein>
    <submittedName>
        <fullName evidence="1">Uncharacterized protein</fullName>
    </submittedName>
</protein>
<dbReference type="Proteomes" id="UP000055316">
    <property type="component" value="Chromosome"/>
</dbReference>
<organism evidence="1 2">
    <name type="scientific">Bacillus thuringiensis subsp. tolworthi</name>
    <dbReference type="NCBI Taxonomy" id="1442"/>
    <lineage>
        <taxon>Bacteria</taxon>
        <taxon>Bacillati</taxon>
        <taxon>Bacillota</taxon>
        <taxon>Bacilli</taxon>
        <taxon>Bacillales</taxon>
        <taxon>Bacillaceae</taxon>
        <taxon>Bacillus</taxon>
        <taxon>Bacillus cereus group</taxon>
    </lineage>
</organism>
<dbReference type="RefSeq" id="WP_153598354.1">
    <property type="nucleotide sequence ID" value="NZ_AP014864.1"/>
</dbReference>
<accession>A0A9W3ZWN0</accession>
<dbReference type="EMBL" id="AP014864">
    <property type="protein sequence ID" value="BAR84900.1"/>
    <property type="molecule type" value="Genomic_DNA"/>
</dbReference>
<proteinExistence type="predicted"/>
<name>A0A9W3ZWN0_BACTO</name>